<dbReference type="EMBL" id="JAGIZQ010000007">
    <property type="protein sequence ID" value="KAH6617060.1"/>
    <property type="molecule type" value="Genomic_DNA"/>
</dbReference>
<proteinExistence type="predicted"/>
<gene>
    <name evidence="1" type="ORF">F5144DRAFT_381829</name>
</gene>
<evidence type="ECO:0000313" key="1">
    <source>
        <dbReference type="EMBL" id="KAH6617060.1"/>
    </source>
</evidence>
<sequence length="74" mass="8514">MMIISLAFIISALHALYYAHFHFPHFLSHFQPEARFRVHKGDKKKRRGTFVSGDFVEARGSRRPATDGHMCVAI</sequence>
<dbReference type="Proteomes" id="UP000724584">
    <property type="component" value="Unassembled WGS sequence"/>
</dbReference>
<reference evidence="1 2" key="1">
    <citation type="journal article" date="2021" name="Nat. Commun.">
        <title>Genetic determinants of endophytism in the Arabidopsis root mycobiome.</title>
        <authorList>
            <person name="Mesny F."/>
            <person name="Miyauchi S."/>
            <person name="Thiergart T."/>
            <person name="Pickel B."/>
            <person name="Atanasova L."/>
            <person name="Karlsson M."/>
            <person name="Huettel B."/>
            <person name="Barry K.W."/>
            <person name="Haridas S."/>
            <person name="Chen C."/>
            <person name="Bauer D."/>
            <person name="Andreopoulos W."/>
            <person name="Pangilinan J."/>
            <person name="LaButti K."/>
            <person name="Riley R."/>
            <person name="Lipzen A."/>
            <person name="Clum A."/>
            <person name="Drula E."/>
            <person name="Henrissat B."/>
            <person name="Kohler A."/>
            <person name="Grigoriev I.V."/>
            <person name="Martin F.M."/>
            <person name="Hacquard S."/>
        </authorList>
    </citation>
    <scope>NUCLEOTIDE SEQUENCE [LARGE SCALE GENOMIC DNA]</scope>
    <source>
        <strain evidence="1 2">MPI-SDFR-AT-0079</strain>
    </source>
</reference>
<protein>
    <submittedName>
        <fullName evidence="1">Uncharacterized protein</fullName>
    </submittedName>
</protein>
<keyword evidence="2" id="KW-1185">Reference proteome</keyword>
<organism evidence="1 2">
    <name type="scientific">Chaetomium tenue</name>
    <dbReference type="NCBI Taxonomy" id="1854479"/>
    <lineage>
        <taxon>Eukaryota</taxon>
        <taxon>Fungi</taxon>
        <taxon>Dikarya</taxon>
        <taxon>Ascomycota</taxon>
        <taxon>Pezizomycotina</taxon>
        <taxon>Sordariomycetes</taxon>
        <taxon>Sordariomycetidae</taxon>
        <taxon>Sordariales</taxon>
        <taxon>Chaetomiaceae</taxon>
        <taxon>Chaetomium</taxon>
    </lineage>
</organism>
<comment type="caution">
    <text evidence="1">The sequence shown here is derived from an EMBL/GenBank/DDBJ whole genome shotgun (WGS) entry which is preliminary data.</text>
</comment>
<name>A0ACB7NX91_9PEZI</name>
<evidence type="ECO:0000313" key="2">
    <source>
        <dbReference type="Proteomes" id="UP000724584"/>
    </source>
</evidence>
<accession>A0ACB7NX91</accession>